<dbReference type="Proteomes" id="UP000006727">
    <property type="component" value="Chromosome 16"/>
</dbReference>
<name>A0A7I4B8M7_PHYPA</name>
<evidence type="ECO:0000313" key="2">
    <source>
        <dbReference type="Proteomes" id="UP000006727"/>
    </source>
</evidence>
<reference evidence="1" key="3">
    <citation type="submission" date="2020-12" db="UniProtKB">
        <authorList>
            <consortium name="EnsemblPlants"/>
        </authorList>
    </citation>
    <scope>IDENTIFICATION</scope>
</reference>
<dbReference type="EnsemblPlants" id="Pp3c16_190V3.3">
    <property type="protein sequence ID" value="Pp3c16_190V3.3"/>
    <property type="gene ID" value="Pp3c16_190"/>
</dbReference>
<dbReference type="Gramene" id="Pp3c16_190V3.3">
    <property type="protein sequence ID" value="Pp3c16_190V3.3"/>
    <property type="gene ID" value="Pp3c16_190"/>
</dbReference>
<accession>A0A7I4B8M7</accession>
<protein>
    <submittedName>
        <fullName evidence="1">Uncharacterized protein</fullName>
    </submittedName>
</protein>
<reference evidence="1 2" key="2">
    <citation type="journal article" date="2018" name="Plant J.">
        <title>The Physcomitrella patens chromosome-scale assembly reveals moss genome structure and evolution.</title>
        <authorList>
            <person name="Lang D."/>
            <person name="Ullrich K.K."/>
            <person name="Murat F."/>
            <person name="Fuchs J."/>
            <person name="Jenkins J."/>
            <person name="Haas F.B."/>
            <person name="Piednoel M."/>
            <person name="Gundlach H."/>
            <person name="Van Bel M."/>
            <person name="Meyberg R."/>
            <person name="Vives C."/>
            <person name="Morata J."/>
            <person name="Symeonidi A."/>
            <person name="Hiss M."/>
            <person name="Muchero W."/>
            <person name="Kamisugi Y."/>
            <person name="Saleh O."/>
            <person name="Blanc G."/>
            <person name="Decker E.L."/>
            <person name="van Gessel N."/>
            <person name="Grimwood J."/>
            <person name="Hayes R.D."/>
            <person name="Graham S.W."/>
            <person name="Gunter L.E."/>
            <person name="McDaniel S.F."/>
            <person name="Hoernstein S.N.W."/>
            <person name="Larsson A."/>
            <person name="Li F.W."/>
            <person name="Perroud P.F."/>
            <person name="Phillips J."/>
            <person name="Ranjan P."/>
            <person name="Rokshar D.S."/>
            <person name="Rothfels C.J."/>
            <person name="Schneider L."/>
            <person name="Shu S."/>
            <person name="Stevenson D.W."/>
            <person name="Thummler F."/>
            <person name="Tillich M."/>
            <person name="Villarreal Aguilar J.C."/>
            <person name="Widiez T."/>
            <person name="Wong G.K."/>
            <person name="Wymore A."/>
            <person name="Zhang Y."/>
            <person name="Zimmer A.D."/>
            <person name="Quatrano R.S."/>
            <person name="Mayer K.F.X."/>
            <person name="Goodstein D."/>
            <person name="Casacuberta J.M."/>
            <person name="Vandepoele K."/>
            <person name="Reski R."/>
            <person name="Cuming A.C."/>
            <person name="Tuskan G.A."/>
            <person name="Maumus F."/>
            <person name="Salse J."/>
            <person name="Schmutz J."/>
            <person name="Rensing S.A."/>
        </authorList>
    </citation>
    <scope>NUCLEOTIDE SEQUENCE [LARGE SCALE GENOMIC DNA]</scope>
    <source>
        <strain evidence="1 2">cv. Gransden 2004</strain>
    </source>
</reference>
<dbReference type="AlphaFoldDB" id="A0A7I4B8M7"/>
<evidence type="ECO:0000313" key="1">
    <source>
        <dbReference type="EnsemblPlants" id="Pp3c16_190V3.3"/>
    </source>
</evidence>
<gene>
    <name evidence="1" type="primary">LOC112293567</name>
</gene>
<organism evidence="1 2">
    <name type="scientific">Physcomitrium patens</name>
    <name type="common">Spreading-leaved earth moss</name>
    <name type="synonym">Physcomitrella patens</name>
    <dbReference type="NCBI Taxonomy" id="3218"/>
    <lineage>
        <taxon>Eukaryota</taxon>
        <taxon>Viridiplantae</taxon>
        <taxon>Streptophyta</taxon>
        <taxon>Embryophyta</taxon>
        <taxon>Bryophyta</taxon>
        <taxon>Bryophytina</taxon>
        <taxon>Bryopsida</taxon>
        <taxon>Funariidae</taxon>
        <taxon>Funariales</taxon>
        <taxon>Funariaceae</taxon>
        <taxon>Physcomitrium</taxon>
    </lineage>
</organism>
<sequence length="102" mass="11196">MTTIRHARDCHPEPIQCTTLRRIINLSLALPSSFAICGLNPSNPDLRKLVNWSGHETLMISGTGVVHLLNLLMELVFRNKIGDNRSSVSISCCGNCLSGVHE</sequence>
<keyword evidence="2" id="KW-1185">Reference proteome</keyword>
<reference evidence="1 2" key="1">
    <citation type="journal article" date="2008" name="Science">
        <title>The Physcomitrella genome reveals evolutionary insights into the conquest of land by plants.</title>
        <authorList>
            <person name="Rensing S."/>
            <person name="Lang D."/>
            <person name="Zimmer A."/>
            <person name="Terry A."/>
            <person name="Salamov A."/>
            <person name="Shapiro H."/>
            <person name="Nishiyama T."/>
            <person name="Perroud P.-F."/>
            <person name="Lindquist E."/>
            <person name="Kamisugi Y."/>
            <person name="Tanahashi T."/>
            <person name="Sakakibara K."/>
            <person name="Fujita T."/>
            <person name="Oishi K."/>
            <person name="Shin-I T."/>
            <person name="Kuroki Y."/>
            <person name="Toyoda A."/>
            <person name="Suzuki Y."/>
            <person name="Hashimoto A."/>
            <person name="Yamaguchi K."/>
            <person name="Sugano A."/>
            <person name="Kohara Y."/>
            <person name="Fujiyama A."/>
            <person name="Anterola A."/>
            <person name="Aoki S."/>
            <person name="Ashton N."/>
            <person name="Barbazuk W.B."/>
            <person name="Barker E."/>
            <person name="Bennetzen J."/>
            <person name="Bezanilla M."/>
            <person name="Blankenship R."/>
            <person name="Cho S.H."/>
            <person name="Dutcher S."/>
            <person name="Estelle M."/>
            <person name="Fawcett J.A."/>
            <person name="Gundlach H."/>
            <person name="Hanada K."/>
            <person name="Heyl A."/>
            <person name="Hicks K.A."/>
            <person name="Hugh J."/>
            <person name="Lohr M."/>
            <person name="Mayer K."/>
            <person name="Melkozernov A."/>
            <person name="Murata T."/>
            <person name="Nelson D."/>
            <person name="Pils B."/>
            <person name="Prigge M."/>
            <person name="Reiss B."/>
            <person name="Renner T."/>
            <person name="Rombauts S."/>
            <person name="Rushton P."/>
            <person name="Sanderfoot A."/>
            <person name="Schween G."/>
            <person name="Shiu S.-H."/>
            <person name="Stueber K."/>
            <person name="Theodoulou F.L."/>
            <person name="Tu H."/>
            <person name="Van de Peer Y."/>
            <person name="Verrier P.J."/>
            <person name="Waters E."/>
            <person name="Wood A."/>
            <person name="Yang L."/>
            <person name="Cove D."/>
            <person name="Cuming A."/>
            <person name="Hasebe M."/>
            <person name="Lucas S."/>
            <person name="Mishler D.B."/>
            <person name="Reski R."/>
            <person name="Grigoriev I."/>
            <person name="Quatrano R.S."/>
            <person name="Boore J.L."/>
        </authorList>
    </citation>
    <scope>NUCLEOTIDE SEQUENCE [LARGE SCALE GENOMIC DNA]</scope>
    <source>
        <strain evidence="1 2">cv. Gransden 2004</strain>
    </source>
</reference>
<dbReference type="EMBL" id="ABEU02000016">
    <property type="status" value="NOT_ANNOTATED_CDS"/>
    <property type="molecule type" value="Genomic_DNA"/>
</dbReference>
<proteinExistence type="predicted"/>